<dbReference type="VEuPathDB" id="FungiDB:PHYBLDRAFT_149835"/>
<organism evidence="2 3">
    <name type="scientific">Phycomyces blakesleeanus (strain ATCC 8743b / DSM 1359 / FGSC 10004 / NBRC 33097 / NRRL 1555)</name>
    <dbReference type="NCBI Taxonomy" id="763407"/>
    <lineage>
        <taxon>Eukaryota</taxon>
        <taxon>Fungi</taxon>
        <taxon>Fungi incertae sedis</taxon>
        <taxon>Mucoromycota</taxon>
        <taxon>Mucoromycotina</taxon>
        <taxon>Mucoromycetes</taxon>
        <taxon>Mucorales</taxon>
        <taxon>Phycomycetaceae</taxon>
        <taxon>Phycomyces</taxon>
    </lineage>
</organism>
<proteinExistence type="predicted"/>
<feature type="region of interest" description="Disordered" evidence="1">
    <location>
        <begin position="201"/>
        <end position="222"/>
    </location>
</feature>
<evidence type="ECO:0000313" key="3">
    <source>
        <dbReference type="Proteomes" id="UP000077315"/>
    </source>
</evidence>
<dbReference type="InParanoid" id="A0A162WLF3"/>
<name>A0A162WLF3_PHYB8</name>
<dbReference type="RefSeq" id="XP_018286865.1">
    <property type="nucleotide sequence ID" value="XM_018432347.1"/>
</dbReference>
<accession>A0A162WLF3</accession>
<feature type="compositionally biased region" description="Acidic residues" evidence="1">
    <location>
        <begin position="204"/>
        <end position="222"/>
    </location>
</feature>
<dbReference type="Proteomes" id="UP000077315">
    <property type="component" value="Unassembled WGS sequence"/>
</dbReference>
<dbReference type="EMBL" id="KV440993">
    <property type="protein sequence ID" value="OAD68825.1"/>
    <property type="molecule type" value="Genomic_DNA"/>
</dbReference>
<dbReference type="PANTHER" id="PTHR46579">
    <property type="entry name" value="F5/8 TYPE C DOMAIN-CONTAINING PROTEIN-RELATED"/>
    <property type="match status" value="1"/>
</dbReference>
<dbReference type="PANTHER" id="PTHR46579:SF2">
    <property type="entry name" value="C2H2-TYPE DOMAIN-CONTAINING PROTEIN"/>
    <property type="match status" value="1"/>
</dbReference>
<keyword evidence="3" id="KW-1185">Reference proteome</keyword>
<reference evidence="3" key="1">
    <citation type="submission" date="2015-06" db="EMBL/GenBank/DDBJ databases">
        <title>Expansion of signal transduction pathways in fungi by whole-genome duplication.</title>
        <authorList>
            <consortium name="DOE Joint Genome Institute"/>
            <person name="Corrochano L.M."/>
            <person name="Kuo A."/>
            <person name="Marcet-Houben M."/>
            <person name="Polaino S."/>
            <person name="Salamov A."/>
            <person name="Villalobos J.M."/>
            <person name="Alvarez M.I."/>
            <person name="Avalos J."/>
            <person name="Benito E.P."/>
            <person name="Benoit I."/>
            <person name="Burger G."/>
            <person name="Camino L.P."/>
            <person name="Canovas D."/>
            <person name="Cerda-Olmedo E."/>
            <person name="Cheng J.-F."/>
            <person name="Dominguez A."/>
            <person name="Elias M."/>
            <person name="Eslava A.P."/>
            <person name="Glaser F."/>
            <person name="Grimwood J."/>
            <person name="Gutierrez G."/>
            <person name="Heitman J."/>
            <person name="Henrissat B."/>
            <person name="Iturriaga E.A."/>
            <person name="Lang B.F."/>
            <person name="Lavin J.L."/>
            <person name="Lee S."/>
            <person name="Li W."/>
            <person name="Lindquist E."/>
            <person name="Lopez-Garcia S."/>
            <person name="Luque E.M."/>
            <person name="Marcos A.T."/>
            <person name="Martin J."/>
            <person name="McCluskey K."/>
            <person name="Medina H.R."/>
            <person name="Miralles-Duran A."/>
            <person name="Miyazaki A."/>
            <person name="Munoz-Torres E."/>
            <person name="Oguiza J.A."/>
            <person name="Ohm R."/>
            <person name="Olmedo M."/>
            <person name="Orejas M."/>
            <person name="Ortiz-Castellanos L."/>
            <person name="Pisabarro A.G."/>
            <person name="Rodriguez-Romero J."/>
            <person name="Ruiz-Herrera J."/>
            <person name="Ruiz-Vazquez R."/>
            <person name="Sanz C."/>
            <person name="Schackwitz W."/>
            <person name="Schmutz J."/>
            <person name="Shahriari M."/>
            <person name="Shelest E."/>
            <person name="Silva-Franco F."/>
            <person name="Soanes D."/>
            <person name="Syed K."/>
            <person name="Tagua V.G."/>
            <person name="Talbot N.J."/>
            <person name="Thon M."/>
            <person name="De vries R.P."/>
            <person name="Wiebenga A."/>
            <person name="Yadav J.S."/>
            <person name="Braun E.L."/>
            <person name="Baker S."/>
            <person name="Garre V."/>
            <person name="Horwitz B."/>
            <person name="Torres-Martinez S."/>
            <person name="Idnurm A."/>
            <person name="Herrera-Estrella A."/>
            <person name="Gabaldon T."/>
            <person name="Grigoriev I.V."/>
        </authorList>
    </citation>
    <scope>NUCLEOTIDE SEQUENCE [LARGE SCALE GENOMIC DNA]</scope>
    <source>
        <strain evidence="3">NRRL 1555(-)</strain>
    </source>
</reference>
<protein>
    <submittedName>
        <fullName evidence="2">Uncharacterized protein</fullName>
    </submittedName>
</protein>
<evidence type="ECO:0000313" key="2">
    <source>
        <dbReference type="EMBL" id="OAD68825.1"/>
    </source>
</evidence>
<sequence>MLMPDAMPKKLTWSLQSKVTQLSTRLFNLKGGNVVYTPQLSEEQTPQPNTGSFLLMNLAKDTYKSNLVCPLLPKIQPTHATLLVDLSSASASASASASFSSNSGRPQFNLDVFINAANRSIDIIKENDTGKIRTRVSQVSRRTAQHHNKRARFEAEKRSMKVDTEIIPTYQSDSVEAMDGQTNSPILDTVSTFDNDVFVGNDYNGDESDTTDDNDSDDNGEEDTAKIYVGEFNNEDPFAASGIPENPVHRFIATFTVLFASCYVVNKGSVVLIEFINELLKIYGQDFQLPKSLAGLYKMTGFLSITKDIKRFVSCPDCHCIYEENMSVPSHCVFTNVGAHSPCGCKLMKEPTSGALNMELNIVNTMCDIYNGAIWKELKDASGVSFVACHCSLMLTLNIDWFQLFDGVSCSSSAIYLVVNNLPQEAWFKPENTILAGLMPDEMKQLYIGMQVPTYECPSSANIHAALLMVACDIFAARKTSGFTAHNSTCACYNSVENRLHAEKWKSACTPLERHQLEVEYGVRWSQLTIIDPMHNLFLATLKKMMDQWDDKKTIGAEEFAVIEKIAETIVLSRDYTKLTSKIGKGFPYMKADDWKSWVLVYSPVLLHGPSIIFDEVNSAHDYLEMFCKKATKLYTPTILTCNMHLCLNLCKTIYNFEATYMRSFVQNPFKGDYGNTVLKSSGHVPLFNILSKLSPKFTPTTTVITLSSCSFQLQSFLLALSNSHLPPKGNEFLPPLTFLLQIKKSSLMDEINSAHLLQHYKTSYDLPDLVSYQYATLTNFFVDNEITKLKFIDLLDQQYRDKNGSASCGSLVYVIFVGRDGRNTIVYAGKIHYLFTYCFTHPSNRNLHLTRMVHNH</sequence>
<feature type="region of interest" description="Disordered" evidence="1">
    <location>
        <begin position="136"/>
        <end position="156"/>
    </location>
</feature>
<dbReference type="GeneID" id="28993253"/>
<evidence type="ECO:0000256" key="1">
    <source>
        <dbReference type="SAM" id="MobiDB-lite"/>
    </source>
</evidence>
<dbReference type="AlphaFoldDB" id="A0A162WLF3"/>
<gene>
    <name evidence="2" type="ORF">PHYBLDRAFT_149835</name>
</gene>